<dbReference type="InterPro" id="IPR033334">
    <property type="entry name" value="LNG1/2"/>
</dbReference>
<feature type="domain" description="DUF4378" evidence="2">
    <location>
        <begin position="822"/>
        <end position="989"/>
    </location>
</feature>
<proteinExistence type="predicted"/>
<feature type="compositionally biased region" description="Polar residues" evidence="1">
    <location>
        <begin position="570"/>
        <end position="580"/>
    </location>
</feature>
<reference evidence="3" key="1">
    <citation type="submission" date="2019-10" db="EMBL/GenBank/DDBJ databases">
        <authorList>
            <person name="Zhang R."/>
            <person name="Pan Y."/>
            <person name="Wang J."/>
            <person name="Ma R."/>
            <person name="Yu S."/>
        </authorList>
    </citation>
    <scope>NUCLEOTIDE SEQUENCE</scope>
    <source>
        <strain evidence="3">LA-IB0</strain>
        <tissue evidence="3">Leaf</tissue>
    </source>
</reference>
<feature type="compositionally biased region" description="Polar residues" evidence="1">
    <location>
        <begin position="403"/>
        <end position="414"/>
    </location>
</feature>
<sequence>MSTKIMTSLPDDNEDLRKQIGCMNGIFQLFDRRYFLSGRRISRHNQKRLLLGIFQYSFFKAHGSQHQLDPQHATKSISAKDLVVQKEKPRISTESSRPSCSSSSCSSTFSSLDCNKTSQQETVSLRKVNIHESPSQFTAIKDKHPSHDIRDVVKDSMYREARGLSIKSSVNNEGRGRVMKHIDSPRPSNHIDSPRSSQQIDSPRPSQQIDSPRPSQQSTRVLVKNSKDDRLALPRFSYDGRESRESFKSGMKHKELPRLSLDSKASTLKCSPLETRLNFLRRDLQMENEKSSQVVPLNQEPGSHNRSSSVVAKLMGLEAFPDESITPTIKSCPNEDFLSKSTSTAEESRQNEGTSFQSVSQSSPKLHNATSVRKPRFPMEPAPWRQQNSSQGSPKMISHSRKSPTNTPHLSSSVYGEIEKRITDLEFKRSGKDLRALKQILEAMQKTRARLEDQRGDTDAFASQESCSDKNSNLQMCKNRKGYHQIPAMREHCPPTQLGSTVVNMKPAKMTDKVKIPIATRLPTSEISHLQRLQTRDRKSPSQSSALAKDLTPKNNNLKSPSRHLPPTIEKSTWRTSESPQRMKVESCTTSGRSHPMVSPRSQQNLRRMQGQSHPTTTSSDSGRTRKDYSRKLIEKGPRNRKVKSKDLQLSDDQLSEISSGTRGDTASVKSESNNSLVSQIETEVTSLARSINTNAREKENSVSTAGEHLPAVQIAAAMLEQPSPVSVLDDAFYSEDSPSPVKKISTAFQDESLIADEVEWHLENLNHLREHRRSDHGYKCNEKLENMKHSVHELQLLQTEPDETAANHHALAYGSLNPDQRYVNKILLTTGLLKDSSFISTTDQLLSSCHLINPDIFNVLEQTEEIMEAANGKFIEKNNSVKSNKKIQRKIIFDMVNEILVQKISSGRLFTVGKKRTNPHELLKEVYLEMDRVQGIAHSNLDDEDDETVRLLAADMMYQAEDWAEYSGEIPALVLDLERLIFKDLINEVVTGELMGLHDWPKKHCRQLFSK</sequence>
<dbReference type="Proteomes" id="UP000826271">
    <property type="component" value="Unassembled WGS sequence"/>
</dbReference>
<dbReference type="PANTHER" id="PTHR31680">
    <property type="entry name" value="LONGIFOLIA PROTEIN"/>
    <property type="match status" value="1"/>
</dbReference>
<feature type="compositionally biased region" description="Low complexity" evidence="1">
    <location>
        <begin position="92"/>
        <end position="111"/>
    </location>
</feature>
<feature type="compositionally biased region" description="Polar residues" evidence="1">
    <location>
        <begin position="600"/>
        <end position="622"/>
    </location>
</feature>
<accession>A0AAV6XW37</accession>
<protein>
    <recommendedName>
        <fullName evidence="2">DUF4378 domain-containing protein</fullName>
    </recommendedName>
</protein>
<organism evidence="3 4">
    <name type="scientific">Buddleja alternifolia</name>
    <dbReference type="NCBI Taxonomy" id="168488"/>
    <lineage>
        <taxon>Eukaryota</taxon>
        <taxon>Viridiplantae</taxon>
        <taxon>Streptophyta</taxon>
        <taxon>Embryophyta</taxon>
        <taxon>Tracheophyta</taxon>
        <taxon>Spermatophyta</taxon>
        <taxon>Magnoliopsida</taxon>
        <taxon>eudicotyledons</taxon>
        <taxon>Gunneridae</taxon>
        <taxon>Pentapetalae</taxon>
        <taxon>asterids</taxon>
        <taxon>lamiids</taxon>
        <taxon>Lamiales</taxon>
        <taxon>Scrophulariaceae</taxon>
        <taxon>Buddlejeae</taxon>
        <taxon>Buddleja</taxon>
    </lineage>
</organism>
<dbReference type="PANTHER" id="PTHR31680:SF20">
    <property type="entry name" value="PROTEIN LONGIFOLIA 2-LIKE"/>
    <property type="match status" value="1"/>
</dbReference>
<feature type="compositionally biased region" description="Polar residues" evidence="1">
    <location>
        <begin position="186"/>
        <end position="220"/>
    </location>
</feature>
<name>A0AAV6XW37_9LAMI</name>
<feature type="compositionally biased region" description="Polar residues" evidence="1">
    <location>
        <begin position="339"/>
        <end position="371"/>
    </location>
</feature>
<feature type="region of interest" description="Disordered" evidence="1">
    <location>
        <begin position="89"/>
        <end position="112"/>
    </location>
</feature>
<dbReference type="AlphaFoldDB" id="A0AAV6XW37"/>
<dbReference type="EMBL" id="WHWC01000004">
    <property type="protein sequence ID" value="KAG8384604.1"/>
    <property type="molecule type" value="Genomic_DNA"/>
</dbReference>
<feature type="region of interest" description="Disordered" evidence="1">
    <location>
        <begin position="527"/>
        <end position="678"/>
    </location>
</feature>
<evidence type="ECO:0000256" key="1">
    <source>
        <dbReference type="SAM" id="MobiDB-lite"/>
    </source>
</evidence>
<evidence type="ECO:0000259" key="2">
    <source>
        <dbReference type="Pfam" id="PF14309"/>
    </source>
</evidence>
<dbReference type="GO" id="GO:0051513">
    <property type="term" value="P:regulation of monopolar cell growth"/>
    <property type="evidence" value="ECO:0007669"/>
    <property type="project" value="InterPro"/>
</dbReference>
<evidence type="ECO:0000313" key="3">
    <source>
        <dbReference type="EMBL" id="KAG8384604.1"/>
    </source>
</evidence>
<gene>
    <name evidence="3" type="ORF">BUALT_Bualt04G0135100</name>
</gene>
<feature type="compositionally biased region" description="Polar residues" evidence="1">
    <location>
        <begin position="651"/>
        <end position="678"/>
    </location>
</feature>
<comment type="caution">
    <text evidence="3">The sequence shown here is derived from an EMBL/GenBank/DDBJ whole genome shotgun (WGS) entry which is preliminary data.</text>
</comment>
<feature type="region of interest" description="Disordered" evidence="1">
    <location>
        <begin position="164"/>
        <end position="253"/>
    </location>
</feature>
<feature type="compositionally biased region" description="Basic and acidic residues" evidence="1">
    <location>
        <begin position="225"/>
        <end position="253"/>
    </location>
</feature>
<keyword evidence="4" id="KW-1185">Reference proteome</keyword>
<dbReference type="InterPro" id="IPR025486">
    <property type="entry name" value="DUF4378"/>
</dbReference>
<feature type="compositionally biased region" description="Basic and acidic residues" evidence="1">
    <location>
        <begin position="623"/>
        <end position="638"/>
    </location>
</feature>
<dbReference type="Pfam" id="PF14309">
    <property type="entry name" value="DUF4378"/>
    <property type="match status" value="1"/>
</dbReference>
<feature type="region of interest" description="Disordered" evidence="1">
    <location>
        <begin position="324"/>
        <end position="414"/>
    </location>
</feature>
<evidence type="ECO:0000313" key="4">
    <source>
        <dbReference type="Proteomes" id="UP000826271"/>
    </source>
</evidence>
<feature type="compositionally biased region" description="Basic and acidic residues" evidence="1">
    <location>
        <begin position="174"/>
        <end position="184"/>
    </location>
</feature>